<comment type="caution">
    <text evidence="2">The sequence shown here is derived from an EMBL/GenBank/DDBJ whole genome shotgun (WGS) entry which is preliminary data.</text>
</comment>
<dbReference type="NCBIfam" id="NF033591">
    <property type="entry name" value="transpos_IS4_2"/>
    <property type="match status" value="1"/>
</dbReference>
<proteinExistence type="predicted"/>
<feature type="non-terminal residue" evidence="2">
    <location>
        <position position="1"/>
    </location>
</feature>
<feature type="domain" description="Transposase IS4-like" evidence="1">
    <location>
        <begin position="4"/>
        <end position="163"/>
    </location>
</feature>
<organism evidence="2 3">
    <name type="scientific">Laspinema palackyanum D2a</name>
    <dbReference type="NCBI Taxonomy" id="2953684"/>
    <lineage>
        <taxon>Bacteria</taxon>
        <taxon>Bacillati</taxon>
        <taxon>Cyanobacteriota</taxon>
        <taxon>Cyanophyceae</taxon>
        <taxon>Oscillatoriophycideae</taxon>
        <taxon>Oscillatoriales</taxon>
        <taxon>Laspinemataceae</taxon>
        <taxon>Laspinema</taxon>
        <taxon>Laspinema palackyanum</taxon>
    </lineage>
</organism>
<dbReference type="RefSeq" id="WP_368007453.1">
    <property type="nucleotide sequence ID" value="NZ_JAMXFF010000024.1"/>
</dbReference>
<dbReference type="InterPro" id="IPR002559">
    <property type="entry name" value="Transposase_11"/>
</dbReference>
<name>A0ABT2MT27_9CYAN</name>
<gene>
    <name evidence="2" type="ORF">NG799_16425</name>
</gene>
<dbReference type="SUPFAM" id="SSF53098">
    <property type="entry name" value="Ribonuclease H-like"/>
    <property type="match status" value="1"/>
</dbReference>
<keyword evidence="3" id="KW-1185">Reference proteome</keyword>
<accession>A0ABT2MT27</accession>
<sequence length="245" mass="28135">RVLGPVLALLKPYPVVVIGDREFHSDKLADWLRVRGVDVVFRQKKSAFVATSCQPGKSLKTQGFKSGESHFFTHVTFQKSEPIQGFNLGVYWEKSHRGKKVKEPWYLLTTISNPKLVKQLYQARWGIEMMFRDCKSGGYNMESTRVDATRFLALVLLITFAYWLATNCGHEFESNHLVAYLGRSEKTPNNFPHHSIFWIGLSGYAWSQSLVFWRDEMLALMALKPHKAHNFRQGLKALSLVQQVV</sequence>
<dbReference type="Proteomes" id="UP001525890">
    <property type="component" value="Unassembled WGS sequence"/>
</dbReference>
<dbReference type="Gene3D" id="3.90.350.10">
    <property type="entry name" value="Transposase Inhibitor Protein From Tn5, Chain A, domain 1"/>
    <property type="match status" value="1"/>
</dbReference>
<evidence type="ECO:0000313" key="3">
    <source>
        <dbReference type="Proteomes" id="UP001525890"/>
    </source>
</evidence>
<evidence type="ECO:0000313" key="2">
    <source>
        <dbReference type="EMBL" id="MCT7967898.1"/>
    </source>
</evidence>
<dbReference type="EMBL" id="JAMXFF010000024">
    <property type="protein sequence ID" value="MCT7967898.1"/>
    <property type="molecule type" value="Genomic_DNA"/>
</dbReference>
<evidence type="ECO:0000259" key="1">
    <source>
        <dbReference type="Pfam" id="PF01609"/>
    </source>
</evidence>
<dbReference type="InterPro" id="IPR047658">
    <property type="entry name" value="IS4-like_transpos"/>
</dbReference>
<dbReference type="Pfam" id="PF01609">
    <property type="entry name" value="DDE_Tnp_1"/>
    <property type="match status" value="1"/>
</dbReference>
<protein>
    <submittedName>
        <fullName evidence="2">IS4 family transposase</fullName>
    </submittedName>
</protein>
<reference evidence="2 3" key="1">
    <citation type="journal article" date="2022" name="Front. Microbiol.">
        <title>High genomic differentiation and limited gene flow indicate recent cryptic speciation within the genus Laspinema (cyanobacteria).</title>
        <authorList>
            <person name="Stanojkovic A."/>
            <person name="Skoupy S."/>
            <person name="Skaloud P."/>
            <person name="Dvorak P."/>
        </authorList>
    </citation>
    <scope>NUCLEOTIDE SEQUENCE [LARGE SCALE GENOMIC DNA]</scope>
    <source>
        <strain evidence="2 3">D2a</strain>
    </source>
</reference>
<dbReference type="InterPro" id="IPR012337">
    <property type="entry name" value="RNaseH-like_sf"/>
</dbReference>